<dbReference type="OrthoDB" id="10003767at2759"/>
<feature type="region of interest" description="Disordered" evidence="1">
    <location>
        <begin position="1"/>
        <end position="23"/>
    </location>
</feature>
<dbReference type="PANTHER" id="PTHR36091:SF2">
    <property type="entry name" value="AMINOGLYCOSIDE PHOSPHOTRANSFERASE DOMAIN-CONTAINING PROTEIN"/>
    <property type="match status" value="1"/>
</dbReference>
<sequence length="136" mass="15917">MSFVPPQLPDDFESMDEDERAREQEQFRRLLKRRIFNDASSPWEGFNNPLQMDIARQEAQRRAALDESLREVDSEMERINGVLGIASDGWTPNESFESAKERARLIREEGLAVVGDDRLKEMTEQHWPFDDCNEDE</sequence>
<dbReference type="GO" id="GO:0005739">
    <property type="term" value="C:mitochondrion"/>
    <property type="evidence" value="ECO:0007669"/>
    <property type="project" value="TreeGrafter"/>
</dbReference>
<dbReference type="AlphaFoldDB" id="A0A6A6IVX1"/>
<dbReference type="Proteomes" id="UP000800094">
    <property type="component" value="Unassembled WGS sequence"/>
</dbReference>
<dbReference type="RefSeq" id="XP_033689422.1">
    <property type="nucleotide sequence ID" value="XM_033830787.1"/>
</dbReference>
<dbReference type="EMBL" id="ML987190">
    <property type="protein sequence ID" value="KAF2254418.1"/>
    <property type="molecule type" value="Genomic_DNA"/>
</dbReference>
<evidence type="ECO:0000313" key="2">
    <source>
        <dbReference type="EMBL" id="KAF2254418.1"/>
    </source>
</evidence>
<keyword evidence="3" id="KW-1185">Reference proteome</keyword>
<gene>
    <name evidence="2" type="ORF">BU26DRAFT_527541</name>
</gene>
<dbReference type="PANTHER" id="PTHR36091">
    <property type="entry name" value="ALTERED INHERITANCE OF MITOCHONDRIA PROTEIN 9, MITOCHONDRIAL"/>
    <property type="match status" value="1"/>
</dbReference>
<dbReference type="GeneID" id="54584117"/>
<dbReference type="InterPro" id="IPR051035">
    <property type="entry name" value="Mito_inheritance_9"/>
</dbReference>
<organism evidence="2 3">
    <name type="scientific">Trematosphaeria pertusa</name>
    <dbReference type="NCBI Taxonomy" id="390896"/>
    <lineage>
        <taxon>Eukaryota</taxon>
        <taxon>Fungi</taxon>
        <taxon>Dikarya</taxon>
        <taxon>Ascomycota</taxon>
        <taxon>Pezizomycotina</taxon>
        <taxon>Dothideomycetes</taxon>
        <taxon>Pleosporomycetidae</taxon>
        <taxon>Pleosporales</taxon>
        <taxon>Massarineae</taxon>
        <taxon>Trematosphaeriaceae</taxon>
        <taxon>Trematosphaeria</taxon>
    </lineage>
</organism>
<accession>A0A6A6IVX1</accession>
<name>A0A6A6IVX1_9PLEO</name>
<protein>
    <submittedName>
        <fullName evidence="2">Uncharacterized protein</fullName>
    </submittedName>
</protein>
<reference evidence="2" key="1">
    <citation type="journal article" date="2020" name="Stud. Mycol.">
        <title>101 Dothideomycetes genomes: a test case for predicting lifestyles and emergence of pathogens.</title>
        <authorList>
            <person name="Haridas S."/>
            <person name="Albert R."/>
            <person name="Binder M."/>
            <person name="Bloem J."/>
            <person name="Labutti K."/>
            <person name="Salamov A."/>
            <person name="Andreopoulos B."/>
            <person name="Baker S."/>
            <person name="Barry K."/>
            <person name="Bills G."/>
            <person name="Bluhm B."/>
            <person name="Cannon C."/>
            <person name="Castanera R."/>
            <person name="Culley D."/>
            <person name="Daum C."/>
            <person name="Ezra D."/>
            <person name="Gonzalez J."/>
            <person name="Henrissat B."/>
            <person name="Kuo A."/>
            <person name="Liang C."/>
            <person name="Lipzen A."/>
            <person name="Lutzoni F."/>
            <person name="Magnuson J."/>
            <person name="Mondo S."/>
            <person name="Nolan M."/>
            <person name="Ohm R."/>
            <person name="Pangilinan J."/>
            <person name="Park H.-J."/>
            <person name="Ramirez L."/>
            <person name="Alfaro M."/>
            <person name="Sun H."/>
            <person name="Tritt A."/>
            <person name="Yoshinaga Y."/>
            <person name="Zwiers L.-H."/>
            <person name="Turgeon B."/>
            <person name="Goodwin S."/>
            <person name="Spatafora J."/>
            <person name="Crous P."/>
            <person name="Grigoriev I."/>
        </authorList>
    </citation>
    <scope>NUCLEOTIDE SEQUENCE</scope>
    <source>
        <strain evidence="2">CBS 122368</strain>
    </source>
</reference>
<evidence type="ECO:0000313" key="3">
    <source>
        <dbReference type="Proteomes" id="UP000800094"/>
    </source>
</evidence>
<proteinExistence type="predicted"/>
<evidence type="ECO:0000256" key="1">
    <source>
        <dbReference type="SAM" id="MobiDB-lite"/>
    </source>
</evidence>